<dbReference type="EMBL" id="JBHRSD010000039">
    <property type="protein sequence ID" value="MFC3034471.1"/>
    <property type="molecule type" value="Genomic_DNA"/>
</dbReference>
<organism evidence="1 2">
    <name type="scientific">Pseudoalteromonas fenneropenaei</name>
    <dbReference type="NCBI Taxonomy" id="1737459"/>
    <lineage>
        <taxon>Bacteria</taxon>
        <taxon>Pseudomonadati</taxon>
        <taxon>Pseudomonadota</taxon>
        <taxon>Gammaproteobacteria</taxon>
        <taxon>Alteromonadales</taxon>
        <taxon>Pseudoalteromonadaceae</taxon>
        <taxon>Pseudoalteromonas</taxon>
    </lineage>
</organism>
<proteinExistence type="predicted"/>
<protein>
    <submittedName>
        <fullName evidence="1">Uncharacterized protein</fullName>
    </submittedName>
</protein>
<reference evidence="2" key="1">
    <citation type="journal article" date="2019" name="Int. J. Syst. Evol. Microbiol.">
        <title>The Global Catalogue of Microorganisms (GCM) 10K type strain sequencing project: providing services to taxonomists for standard genome sequencing and annotation.</title>
        <authorList>
            <consortium name="The Broad Institute Genomics Platform"/>
            <consortium name="The Broad Institute Genome Sequencing Center for Infectious Disease"/>
            <person name="Wu L."/>
            <person name="Ma J."/>
        </authorList>
    </citation>
    <scope>NUCLEOTIDE SEQUENCE [LARGE SCALE GENOMIC DNA]</scope>
    <source>
        <strain evidence="2">KCTC 42730</strain>
    </source>
</reference>
<evidence type="ECO:0000313" key="2">
    <source>
        <dbReference type="Proteomes" id="UP001595453"/>
    </source>
</evidence>
<dbReference type="RefSeq" id="WP_377127807.1">
    <property type="nucleotide sequence ID" value="NZ_JBHRSD010000039.1"/>
</dbReference>
<name>A0ABV7CPM1_9GAMM</name>
<sequence>MQKFTQEQKELIVQANLLAKKANGGCEKSKLELLHLLAANPKLKKILLTKAESAKHRRSSKGRWRSIGYSSVMSGLIGRTSARTWRTTK</sequence>
<comment type="caution">
    <text evidence="1">The sequence shown here is derived from an EMBL/GenBank/DDBJ whole genome shotgun (WGS) entry which is preliminary data.</text>
</comment>
<gene>
    <name evidence="1" type="ORF">ACFOEE_18345</name>
</gene>
<dbReference type="Proteomes" id="UP001595453">
    <property type="component" value="Unassembled WGS sequence"/>
</dbReference>
<evidence type="ECO:0000313" key="1">
    <source>
        <dbReference type="EMBL" id="MFC3034471.1"/>
    </source>
</evidence>
<accession>A0ABV7CPM1</accession>
<keyword evidence="2" id="KW-1185">Reference proteome</keyword>